<keyword evidence="2" id="KW-0732">Signal</keyword>
<keyword evidence="4" id="KW-1185">Reference proteome</keyword>
<feature type="signal peptide" evidence="2">
    <location>
        <begin position="1"/>
        <end position="27"/>
    </location>
</feature>
<protein>
    <submittedName>
        <fullName evidence="3">Uncharacterized protein</fullName>
    </submittedName>
</protein>
<proteinExistence type="predicted"/>
<dbReference type="GeneID" id="303173974"/>
<gene>
    <name evidence="3" type="ORF">CZ674_12230</name>
</gene>
<reference evidence="3 4" key="1">
    <citation type="submission" date="2017-02" db="EMBL/GenBank/DDBJ databases">
        <authorList>
            <person name="Peterson S.W."/>
        </authorList>
    </citation>
    <scope>NUCLEOTIDE SEQUENCE [LARGE SCALE GENOMIC DNA]</scope>
    <source>
        <strain evidence="3 4">LMG 22410</strain>
    </source>
</reference>
<dbReference type="AlphaFoldDB" id="A0A1R4GI60"/>
<feature type="region of interest" description="Disordered" evidence="1">
    <location>
        <begin position="32"/>
        <end position="62"/>
    </location>
</feature>
<feature type="chain" id="PRO_5012051552" evidence="2">
    <location>
        <begin position="28"/>
        <end position="62"/>
    </location>
</feature>
<evidence type="ECO:0000256" key="1">
    <source>
        <dbReference type="SAM" id="MobiDB-lite"/>
    </source>
</evidence>
<sequence>MTIRPRMPAALAAAALLTLAGCSDAVADDIMSSTPVDDRQPWTAAAPDEVGGTLEQGSGELG</sequence>
<dbReference type="EMBL" id="FUHU01000045">
    <property type="protein sequence ID" value="SJM67917.1"/>
    <property type="molecule type" value="Genomic_DNA"/>
</dbReference>
<evidence type="ECO:0000256" key="2">
    <source>
        <dbReference type="SAM" id="SignalP"/>
    </source>
</evidence>
<dbReference type="PROSITE" id="PS51257">
    <property type="entry name" value="PROKAR_LIPOPROTEIN"/>
    <property type="match status" value="1"/>
</dbReference>
<evidence type="ECO:0000313" key="3">
    <source>
        <dbReference type="EMBL" id="SJM67917.1"/>
    </source>
</evidence>
<dbReference type="Proteomes" id="UP000195787">
    <property type="component" value="Unassembled WGS sequence"/>
</dbReference>
<organism evidence="3 4">
    <name type="scientific">Agrococcus casei LMG 22410</name>
    <dbReference type="NCBI Taxonomy" id="1255656"/>
    <lineage>
        <taxon>Bacteria</taxon>
        <taxon>Bacillati</taxon>
        <taxon>Actinomycetota</taxon>
        <taxon>Actinomycetes</taxon>
        <taxon>Micrococcales</taxon>
        <taxon>Microbacteriaceae</taxon>
        <taxon>Agrococcus</taxon>
    </lineage>
</organism>
<evidence type="ECO:0000313" key="4">
    <source>
        <dbReference type="Proteomes" id="UP000195787"/>
    </source>
</evidence>
<dbReference type="RefSeq" id="WP_086992826.1">
    <property type="nucleotide sequence ID" value="NZ_FUHU01000045.1"/>
</dbReference>
<accession>A0A1R4GI60</accession>
<name>A0A1R4GI60_9MICO</name>